<protein>
    <submittedName>
        <fullName evidence="1">Uncharacterized protein</fullName>
    </submittedName>
</protein>
<sequence>MRVASSCHEYWQSRDGRQSDISAENRMSAGQARVIRIRIARAVDSVSVATPCNLRGGVVFYLP</sequence>
<dbReference type="HOGENOM" id="CLU_2882537_0_0_6"/>
<evidence type="ECO:0000313" key="1">
    <source>
        <dbReference type="EMBL" id="AGL86557.1"/>
    </source>
</evidence>
<evidence type="ECO:0000313" key="2">
    <source>
        <dbReference type="Proteomes" id="UP000013940"/>
    </source>
</evidence>
<name>A0A2C9ESA9_PSEPH</name>
<dbReference type="KEGG" id="pprc:PFLCHA0_c48070"/>
<dbReference type="AlphaFoldDB" id="A0A2C9ESA9"/>
<dbReference type="EMBL" id="CP003190">
    <property type="protein sequence ID" value="AGL86557.1"/>
    <property type="molecule type" value="Genomic_DNA"/>
</dbReference>
<organism evidence="1 2">
    <name type="scientific">Pseudomonas protegens (strain DSM 19095 / LMG 27888 / CFBP 6595 / CHA0)</name>
    <dbReference type="NCBI Taxonomy" id="1124983"/>
    <lineage>
        <taxon>Bacteria</taxon>
        <taxon>Pseudomonadati</taxon>
        <taxon>Pseudomonadota</taxon>
        <taxon>Gammaproteobacteria</taxon>
        <taxon>Pseudomonadales</taxon>
        <taxon>Pseudomonadaceae</taxon>
        <taxon>Pseudomonas</taxon>
    </lineage>
</organism>
<proteinExistence type="predicted"/>
<gene>
    <name evidence="1" type="ORF">PFLCHA0_c48070</name>
</gene>
<accession>A0A2C9ESA9</accession>
<reference evidence="2" key="1">
    <citation type="journal article" date="2014" name="Genome Announc.">
        <title>Full-genome sequence of the plant growth-promoting bacterium Pseudomonas protegens CHA0.</title>
        <authorList>
            <person name="Jousset A."/>
            <person name="Schuldes J."/>
            <person name="Keel C."/>
            <person name="Maurhofer M."/>
            <person name="Daniel R."/>
            <person name="Scheu S."/>
            <person name="Thuermer A."/>
        </authorList>
    </citation>
    <scope>NUCLEOTIDE SEQUENCE [LARGE SCALE GENOMIC DNA]</scope>
    <source>
        <strain evidence="2">DSM 19095 / LMG 27888 / CFBP 6595 / CHA0</strain>
    </source>
</reference>
<dbReference type="Proteomes" id="UP000013940">
    <property type="component" value="Chromosome"/>
</dbReference>